<comment type="caution">
    <text evidence="2">The sequence shown here is derived from an EMBL/GenBank/DDBJ whole genome shotgun (WGS) entry which is preliminary data.</text>
</comment>
<reference evidence="2" key="2">
    <citation type="submission" date="2023-01" db="EMBL/GenBank/DDBJ databases">
        <title>Draft genome sequence of Sneathiella chinensis strain NBRC 103408.</title>
        <authorList>
            <person name="Sun Q."/>
            <person name="Mori K."/>
        </authorList>
    </citation>
    <scope>NUCLEOTIDE SEQUENCE</scope>
    <source>
        <strain evidence="2">NBRC 103408</strain>
    </source>
</reference>
<feature type="compositionally biased region" description="Basic and acidic residues" evidence="1">
    <location>
        <begin position="49"/>
        <end position="66"/>
    </location>
</feature>
<gene>
    <name evidence="2" type="ORF">GCM10007924_01780</name>
</gene>
<evidence type="ECO:0000256" key="1">
    <source>
        <dbReference type="SAM" id="MobiDB-lite"/>
    </source>
</evidence>
<evidence type="ECO:0000313" key="3">
    <source>
        <dbReference type="Proteomes" id="UP001161409"/>
    </source>
</evidence>
<evidence type="ECO:0000313" key="2">
    <source>
        <dbReference type="EMBL" id="GLQ04957.1"/>
    </source>
</evidence>
<proteinExistence type="predicted"/>
<keyword evidence="3" id="KW-1185">Reference proteome</keyword>
<dbReference type="EMBL" id="BSNF01000001">
    <property type="protein sequence ID" value="GLQ04957.1"/>
    <property type="molecule type" value="Genomic_DNA"/>
</dbReference>
<accession>A0ABQ5TYQ3</accession>
<protein>
    <submittedName>
        <fullName evidence="2">Uncharacterized protein</fullName>
    </submittedName>
</protein>
<dbReference type="Proteomes" id="UP001161409">
    <property type="component" value="Unassembled WGS sequence"/>
</dbReference>
<name>A0ABQ5TYQ3_9PROT</name>
<feature type="region of interest" description="Disordered" evidence="1">
    <location>
        <begin position="29"/>
        <end position="101"/>
    </location>
</feature>
<sequence>MPITIIWRNWDICPDGSERPEFTFFKAVNGAKPGKGQQGKLLPAFGGDTTKRINRDRDIPKQEACPHRPQGPGTRMTSGWEQGGEKGRIRTDPGGQMKTSS</sequence>
<reference evidence="2" key="1">
    <citation type="journal article" date="2014" name="Int. J. Syst. Evol. Microbiol.">
        <title>Complete genome of a new Firmicutes species belonging to the dominant human colonic microbiota ('Ruminococcus bicirculans') reveals two chromosomes and a selective capacity to utilize plant glucans.</title>
        <authorList>
            <consortium name="NISC Comparative Sequencing Program"/>
            <person name="Wegmann U."/>
            <person name="Louis P."/>
            <person name="Goesmann A."/>
            <person name="Henrissat B."/>
            <person name="Duncan S.H."/>
            <person name="Flint H.J."/>
        </authorList>
    </citation>
    <scope>NUCLEOTIDE SEQUENCE</scope>
    <source>
        <strain evidence="2">NBRC 103408</strain>
    </source>
</reference>
<organism evidence="2 3">
    <name type="scientific">Sneathiella chinensis</name>
    <dbReference type="NCBI Taxonomy" id="349750"/>
    <lineage>
        <taxon>Bacteria</taxon>
        <taxon>Pseudomonadati</taxon>
        <taxon>Pseudomonadota</taxon>
        <taxon>Alphaproteobacteria</taxon>
        <taxon>Sneathiellales</taxon>
        <taxon>Sneathiellaceae</taxon>
        <taxon>Sneathiella</taxon>
    </lineage>
</organism>